<proteinExistence type="predicted"/>
<dbReference type="HOGENOM" id="CLU_363004_0_0_1"/>
<reference evidence="11" key="1">
    <citation type="submission" date="2012-12" db="EMBL/GenBank/DDBJ databases">
        <authorList>
            <person name="Hellsten U."/>
            <person name="Grimwood J."/>
            <person name="Chapman J.A."/>
            <person name="Shapiro H."/>
            <person name="Aerts A."/>
            <person name="Otillar R.P."/>
            <person name="Terry A.Y."/>
            <person name="Boore J.L."/>
            <person name="Simakov O."/>
            <person name="Marletaz F."/>
            <person name="Cho S.-J."/>
            <person name="Edsinger-Gonzales E."/>
            <person name="Havlak P."/>
            <person name="Kuo D.-H."/>
            <person name="Larsson T."/>
            <person name="Lv J."/>
            <person name="Arendt D."/>
            <person name="Savage R."/>
            <person name="Osoegawa K."/>
            <person name="de Jong P."/>
            <person name="Lindberg D.R."/>
            <person name="Seaver E.C."/>
            <person name="Weisblat D.A."/>
            <person name="Putnam N.H."/>
            <person name="Grigoriev I.V."/>
            <person name="Rokhsar D.S."/>
        </authorList>
    </citation>
    <scope>NUCLEOTIDE SEQUENCE</scope>
    <source>
        <strain evidence="11">I ESC-2004</strain>
    </source>
</reference>
<reference evidence="10" key="3">
    <citation type="submission" date="2015-06" db="UniProtKB">
        <authorList>
            <consortium name="EnsemblMetazoa"/>
        </authorList>
    </citation>
    <scope>IDENTIFICATION</scope>
</reference>
<evidence type="ECO:0000256" key="1">
    <source>
        <dbReference type="ARBA" id="ARBA00004141"/>
    </source>
</evidence>
<dbReference type="OrthoDB" id="300855at2759"/>
<dbReference type="GO" id="GO:0016020">
    <property type="term" value="C:membrane"/>
    <property type="evidence" value="ECO:0007669"/>
    <property type="project" value="UniProtKB-SubCell"/>
</dbReference>
<feature type="transmembrane region" description="Helical" evidence="6">
    <location>
        <begin position="105"/>
        <end position="127"/>
    </location>
</feature>
<organism evidence="9">
    <name type="scientific">Capitella teleta</name>
    <name type="common">Polychaete worm</name>
    <dbReference type="NCBI Taxonomy" id="283909"/>
    <lineage>
        <taxon>Eukaryota</taxon>
        <taxon>Metazoa</taxon>
        <taxon>Spiralia</taxon>
        <taxon>Lophotrochozoa</taxon>
        <taxon>Annelida</taxon>
        <taxon>Polychaeta</taxon>
        <taxon>Sedentaria</taxon>
        <taxon>Scolecida</taxon>
        <taxon>Capitellidae</taxon>
        <taxon>Capitella</taxon>
    </lineage>
</organism>
<evidence type="ECO:0000313" key="10">
    <source>
        <dbReference type="EnsemblMetazoa" id="CapteP224137"/>
    </source>
</evidence>
<dbReference type="PANTHER" id="PTHR13715:SF99">
    <property type="entry name" value="INOSITOL 1,4,5-TRISPHOSPHATE RECEPTOR-LIKE PROTEIN A"/>
    <property type="match status" value="1"/>
</dbReference>
<feature type="compositionally biased region" description="Low complexity" evidence="5">
    <location>
        <begin position="718"/>
        <end position="729"/>
    </location>
</feature>
<dbReference type="STRING" id="283909.R7TCC2"/>
<dbReference type="InterPro" id="IPR005821">
    <property type="entry name" value="Ion_trans_dom"/>
</dbReference>
<dbReference type="GO" id="GO:0005216">
    <property type="term" value="F:monoatomic ion channel activity"/>
    <property type="evidence" value="ECO:0007669"/>
    <property type="project" value="InterPro"/>
</dbReference>
<feature type="transmembrane region" description="Helical" evidence="6">
    <location>
        <begin position="176"/>
        <end position="203"/>
    </location>
</feature>
<dbReference type="AlphaFoldDB" id="R7TCC2"/>
<keyword evidence="11" id="KW-1185">Reference proteome</keyword>
<protein>
    <recommendedName>
        <fullName evidence="8">Ion transport domain-containing protein</fullName>
    </recommendedName>
</protein>
<feature type="domain" description="Ion transport" evidence="8">
    <location>
        <begin position="175"/>
        <end position="328"/>
    </location>
</feature>
<keyword evidence="7" id="KW-0732">Signal</keyword>
<feature type="compositionally biased region" description="Basic and acidic residues" evidence="5">
    <location>
        <begin position="588"/>
        <end position="597"/>
    </location>
</feature>
<evidence type="ECO:0000256" key="3">
    <source>
        <dbReference type="ARBA" id="ARBA00022989"/>
    </source>
</evidence>
<evidence type="ECO:0000313" key="9">
    <source>
        <dbReference type="EMBL" id="ELT91344.1"/>
    </source>
</evidence>
<feature type="transmembrane region" description="Helical" evidence="6">
    <location>
        <begin position="45"/>
        <end position="62"/>
    </location>
</feature>
<feature type="compositionally biased region" description="Polar residues" evidence="5">
    <location>
        <begin position="679"/>
        <end position="694"/>
    </location>
</feature>
<comment type="subcellular location">
    <subcellularLocation>
        <location evidence="1">Membrane</location>
        <topology evidence="1">Multi-pass membrane protein</topology>
    </subcellularLocation>
</comment>
<gene>
    <name evidence="9" type="ORF">CAPTEDRAFT_224137</name>
</gene>
<name>R7TCC2_CAPTE</name>
<reference evidence="9 11" key="2">
    <citation type="journal article" date="2013" name="Nature">
        <title>Insights into bilaterian evolution from three spiralian genomes.</title>
        <authorList>
            <person name="Simakov O."/>
            <person name="Marletaz F."/>
            <person name="Cho S.J."/>
            <person name="Edsinger-Gonzales E."/>
            <person name="Havlak P."/>
            <person name="Hellsten U."/>
            <person name="Kuo D.H."/>
            <person name="Larsson T."/>
            <person name="Lv J."/>
            <person name="Arendt D."/>
            <person name="Savage R."/>
            <person name="Osoegawa K."/>
            <person name="de Jong P."/>
            <person name="Grimwood J."/>
            <person name="Chapman J.A."/>
            <person name="Shapiro H."/>
            <person name="Aerts A."/>
            <person name="Otillar R.P."/>
            <person name="Terry A.Y."/>
            <person name="Boore J.L."/>
            <person name="Grigoriev I.V."/>
            <person name="Lindberg D.R."/>
            <person name="Seaver E.C."/>
            <person name="Weisblat D.A."/>
            <person name="Putnam N.H."/>
            <person name="Rokhsar D.S."/>
        </authorList>
    </citation>
    <scope>NUCLEOTIDE SEQUENCE</scope>
    <source>
        <strain evidence="9 11">I ESC-2004</strain>
    </source>
</reference>
<dbReference type="GO" id="GO:0006816">
    <property type="term" value="P:calcium ion transport"/>
    <property type="evidence" value="ECO:0007669"/>
    <property type="project" value="InterPro"/>
</dbReference>
<evidence type="ECO:0000256" key="6">
    <source>
        <dbReference type="SAM" id="Phobius"/>
    </source>
</evidence>
<evidence type="ECO:0000256" key="2">
    <source>
        <dbReference type="ARBA" id="ARBA00022692"/>
    </source>
</evidence>
<evidence type="ECO:0000259" key="8">
    <source>
        <dbReference type="Pfam" id="PF00520"/>
    </source>
</evidence>
<evidence type="ECO:0000256" key="4">
    <source>
        <dbReference type="ARBA" id="ARBA00023136"/>
    </source>
</evidence>
<dbReference type="EMBL" id="AMQN01002944">
    <property type="status" value="NOT_ANNOTATED_CDS"/>
    <property type="molecule type" value="Genomic_DNA"/>
</dbReference>
<accession>R7TCC2</accession>
<dbReference type="EMBL" id="KB310543">
    <property type="protein sequence ID" value="ELT91344.1"/>
    <property type="molecule type" value="Genomic_DNA"/>
</dbReference>
<evidence type="ECO:0000256" key="5">
    <source>
        <dbReference type="SAM" id="MobiDB-lite"/>
    </source>
</evidence>
<keyword evidence="4 6" id="KW-0472">Membrane</keyword>
<sequence>MVTLLSVVINVLMLFTWNARSSVSDYKLNKTSVIPADLKEPFWNKVVILLSLIINIFMLFTWNATWSIGQADPPGFNASTIEGVDQLPKDIKDPLPNVTLAEYDVIIYGLGGAHNFFSFLVLLTYFLSNHPTLPSLSGFRKKIRSLCSHQLEKDEEDDEKDHISKLEVKFLSFTTVYYMVFLGMSIAGTIFQGYFYAFHLLNIVNNNQLLKGVIQAVTQNGKSLLWVAVLGLVVFYIYALISFALLRSSFDPDDGLYCATLWQCTITVIRYGLTAEIFDSIQTHPAENTFLKFGLLVVFHLSFFIFITTIGLNIIFGIIVDTFSELRDLKWTAERDMRDTCFICSRGSYDFEHHGTGFEHHINQEHHIWAYIFFFIHLHDTKCSDYTALELFVFKLLSQEKYDFFPLNRALSLSLMDEDSTESKVDDLLHFVMQLVDRQREEDAKKKREDEKLKQLRWKELHRSALGPAHRMDSVDTADSSNGPGALPGFHDPSSQINRQKRWKRTTKLAGVLQGLSNLGGVGIGTIQPPVPSANRFAVADSLSGDDLLEGSPSLPHDQSTTETIPLEQRHSPSPSQSDRPPYTPKNGIDDSVHLIDFEEEDEDRDDMSPSPPPPPHPMGSMFSGSDMSLPRHQSPSPPPSLPIRGGHIQDRDARSSSSLSDKPPLPLPSPPASQYSSRHSVPTDRSSIETGTQVGDGLGSDTEGAIQTSSPRLVVPSDSETAMSDSSSLRGAAAAPPLPSRPGASSRHRRSRDPDLDGSDPDDLKSTRV</sequence>
<feature type="region of interest" description="Disordered" evidence="5">
    <location>
        <begin position="545"/>
        <end position="770"/>
    </location>
</feature>
<keyword evidence="2 6" id="KW-0812">Transmembrane</keyword>
<dbReference type="Proteomes" id="UP000014760">
    <property type="component" value="Unassembled WGS sequence"/>
</dbReference>
<feature type="transmembrane region" description="Helical" evidence="6">
    <location>
        <begin position="224"/>
        <end position="246"/>
    </location>
</feature>
<feature type="chain" id="PRO_5008786864" description="Ion transport domain-containing protein" evidence="7">
    <location>
        <begin position="22"/>
        <end position="770"/>
    </location>
</feature>
<evidence type="ECO:0000256" key="7">
    <source>
        <dbReference type="SAM" id="SignalP"/>
    </source>
</evidence>
<feature type="region of interest" description="Disordered" evidence="5">
    <location>
        <begin position="469"/>
        <end position="503"/>
    </location>
</feature>
<keyword evidence="3 6" id="KW-1133">Transmembrane helix</keyword>
<dbReference type="Pfam" id="PF00520">
    <property type="entry name" value="Ion_trans"/>
    <property type="match status" value="1"/>
</dbReference>
<dbReference type="EnsemblMetazoa" id="CapteT224137">
    <property type="protein sequence ID" value="CapteP224137"/>
    <property type="gene ID" value="CapteG224137"/>
</dbReference>
<feature type="transmembrane region" description="Helical" evidence="6">
    <location>
        <begin position="293"/>
        <end position="320"/>
    </location>
</feature>
<feature type="signal peptide" evidence="7">
    <location>
        <begin position="1"/>
        <end position="21"/>
    </location>
</feature>
<dbReference type="Gene3D" id="1.10.287.70">
    <property type="match status" value="1"/>
</dbReference>
<dbReference type="InterPro" id="IPR015925">
    <property type="entry name" value="Ryanodine_IP3_receptor"/>
</dbReference>
<evidence type="ECO:0000313" key="11">
    <source>
        <dbReference type="Proteomes" id="UP000014760"/>
    </source>
</evidence>
<dbReference type="PANTHER" id="PTHR13715">
    <property type="entry name" value="RYANODINE RECEPTOR AND IP3 RECEPTOR"/>
    <property type="match status" value="1"/>
</dbReference>